<evidence type="ECO:0000256" key="7">
    <source>
        <dbReference type="SAM" id="MobiDB-lite"/>
    </source>
</evidence>
<dbReference type="Pfam" id="PF04118">
    <property type="entry name" value="Dopey_N"/>
    <property type="match status" value="1"/>
</dbReference>
<dbReference type="InterPro" id="IPR007249">
    <property type="entry name" value="DOP1_N"/>
</dbReference>
<dbReference type="OrthoDB" id="297643at2759"/>
<dbReference type="FunCoup" id="A0A1Y2FXY2">
    <property type="interactions" value="124"/>
</dbReference>
<dbReference type="InterPro" id="IPR016024">
    <property type="entry name" value="ARM-type_fold"/>
</dbReference>
<comment type="caution">
    <text evidence="11">The sequence shown here is derived from an EMBL/GenBank/DDBJ whole genome shotgun (WGS) entry which is preliminary data.</text>
</comment>
<evidence type="ECO:0000256" key="1">
    <source>
        <dbReference type="ARBA" id="ARBA00004395"/>
    </source>
</evidence>
<feature type="domain" description="DOP1 N-terminal" evidence="8">
    <location>
        <begin position="56"/>
        <end position="350"/>
    </location>
</feature>
<evidence type="ECO:0000259" key="9">
    <source>
        <dbReference type="Pfam" id="PF24597"/>
    </source>
</evidence>
<evidence type="ECO:0000256" key="5">
    <source>
        <dbReference type="ARBA" id="ARBA00023136"/>
    </source>
</evidence>
<organism evidence="11 12">
    <name type="scientific">Leucosporidium creatinivorum</name>
    <dbReference type="NCBI Taxonomy" id="106004"/>
    <lineage>
        <taxon>Eukaryota</taxon>
        <taxon>Fungi</taxon>
        <taxon>Dikarya</taxon>
        <taxon>Basidiomycota</taxon>
        <taxon>Pucciniomycotina</taxon>
        <taxon>Microbotryomycetes</taxon>
        <taxon>Leucosporidiales</taxon>
        <taxon>Leucosporidium</taxon>
    </lineage>
</organism>
<protein>
    <submittedName>
        <fullName evidence="11">Dopey, N-terminal-domain-containing protein</fullName>
    </submittedName>
</protein>
<keyword evidence="5" id="KW-0472">Membrane</keyword>
<feature type="domain" description="DOP1-like C-terminal" evidence="10">
    <location>
        <begin position="1306"/>
        <end position="1789"/>
    </location>
</feature>
<proteinExistence type="inferred from homology"/>
<evidence type="ECO:0000256" key="4">
    <source>
        <dbReference type="ARBA" id="ARBA00023034"/>
    </source>
</evidence>
<evidence type="ECO:0000313" key="12">
    <source>
        <dbReference type="Proteomes" id="UP000193467"/>
    </source>
</evidence>
<comment type="subcellular location">
    <subcellularLocation>
        <location evidence="1">Golgi apparatus membrane</location>
        <topology evidence="1">Peripheral membrane protein</topology>
    </subcellularLocation>
</comment>
<evidence type="ECO:0000256" key="6">
    <source>
        <dbReference type="ARBA" id="ARBA00046326"/>
    </source>
</evidence>
<dbReference type="InterPro" id="IPR056458">
    <property type="entry name" value="TPR_DOP1_M"/>
</dbReference>
<dbReference type="PANTHER" id="PTHR14042:SF24">
    <property type="entry name" value="PROTEIN DOPEY-1 HOMOLOG"/>
    <property type="match status" value="1"/>
</dbReference>
<dbReference type="GO" id="GO:0006895">
    <property type="term" value="P:Golgi to endosome transport"/>
    <property type="evidence" value="ECO:0007669"/>
    <property type="project" value="InterPro"/>
</dbReference>
<dbReference type="GO" id="GO:0015031">
    <property type="term" value="P:protein transport"/>
    <property type="evidence" value="ECO:0007669"/>
    <property type="project" value="UniProtKB-KW"/>
</dbReference>
<keyword evidence="12" id="KW-1185">Reference proteome</keyword>
<dbReference type="GO" id="GO:0005768">
    <property type="term" value="C:endosome"/>
    <property type="evidence" value="ECO:0007669"/>
    <property type="project" value="TreeGrafter"/>
</dbReference>
<dbReference type="InterPro" id="IPR040314">
    <property type="entry name" value="DOP1"/>
</dbReference>
<dbReference type="GO" id="GO:0005829">
    <property type="term" value="C:cytosol"/>
    <property type="evidence" value="ECO:0007669"/>
    <property type="project" value="GOC"/>
</dbReference>
<dbReference type="GO" id="GO:0005802">
    <property type="term" value="C:trans-Golgi network"/>
    <property type="evidence" value="ECO:0007669"/>
    <property type="project" value="TreeGrafter"/>
</dbReference>
<feature type="region of interest" description="Disordered" evidence="7">
    <location>
        <begin position="986"/>
        <end position="1013"/>
    </location>
</feature>
<feature type="compositionally biased region" description="Basic and acidic residues" evidence="7">
    <location>
        <begin position="1129"/>
        <end position="1138"/>
    </location>
</feature>
<feature type="region of interest" description="Disordered" evidence="7">
    <location>
        <begin position="1408"/>
        <end position="1438"/>
    </location>
</feature>
<keyword evidence="2" id="KW-0813">Transport</keyword>
<sequence length="1812" mass="201280">MAAPPPVPSTSSAIAPVALDTTSAMGEAALSSRRGSTRIRDSFAALAAQEKALQSDPKWRKYSQLVEKTLQSFTQLDEWADFITFLAKLLKCLQGYPQFQMIPHKLTVAKRLSQCLNPALPTGVHQRALDVYTHILTAIGPENLRRDLPAWSSGLFPFFQYAATSVKPIVLGIYERFYLPLQESLRPATKAFILALLPGLEEETGEFFEKVAELLDRVSGTVSPSFFFQNVWLVLVTAPNSRIPALNYLARRLPKMESEDSALAFGMSPIVGQDVGLMIRGFAAALEDSQILVQRGILDLLTTTLKLNSVGFKSTRRDDQILLMRAVTGVVLRRDLSLSRRLYTWLLGSSESSESQVAHLKEHGLELLRSALKADMDAQSTDTVDRQRPFKIFISLLDKWEIGAALTEVLVLDAFAALRTSLRPNDDHDELLMTGNMLFEILDPFLMWKQIYFSLRDTIDGAGSAESIELARFIIRTFRLHDEEVQKLHAPFVAFAILDLVEDSTRSESAFKDATKLASVMTLTGELLHEISPKFFETVDALVEPPAEHLGRTLANALYGASDMKAASLPETEGRELLTSGFATALQLAERCADEVTTTKGASSSAIQLLLATLSIISTLSKASSHSDETLQLPWQPEGWTDSFVRCLEATEAKVGAFKLHSTIVNAILTLAKTPSLQPPVKRNRRHLVQALASKLLEYLQPSCAPCFVESVQLLWGVEALSDCRHLESMISDRLASPNPAIRLPAFEAFGNLWRFTEDAQLPGVVLRTPMFKMLDSLKADDLGTRRAGEAWMRCSLKSYLRILDPLLFTLLDPAIKQHATMCKVDGVRLPILEYKHTFDQARVHHVLDDLLSLARFGGQGFIRIAKGSFLKHTLDPAFRERVLASELDTQTYLDGLITVLVNFLRAEPAPELVPSLGPLNYHIHSVVAELLQVIISRGEAEIAGLQAIESALTSRLFLCIHRSELDLQNKLLHVLHSVVHAVSGSNRRHHKSPSLATDPTKAREVPNEAQPPDLTHDAMFVRVVSDAISTQENNAVIHHWIDFLLMTIPQFRQALHSVIFPLVDCLVIRLRSLVQDFKQTYAIQGAQGLGITSDPSSSTDAEYTVLVNALERLLLIAVTESLAAVVDEEPKSAERPTPDASSSGAGGLLGYMSGVLGNAEMEAPEISEETRTKHEALSRVKDSVDLFLFSWDVTSSLETAAGDDASTSQGHFASRSKMRARKALERIYKAAPSDVLDDLAVYWGRLHAAGESDAEERVFAMLHILAPSPQTVVSMICDKLGAKGSGVLDRNKSPYLAPDDLLFSFLEAYLDRMEGAIAVQVWSTCLSFVREFLSNLSTSRPYIFSCLRCFTTLSEKVSQTSALEDRRMRRDLQETFIRLADASIQLAGRAVEQGGWLRRTKIEGVNGDSDSLMSRDTKEVEDDDEKRPVVPPPTGNQAHEITEFLARRVLADFRRFLIDGDKTVAVCSNMVYYIVAPAFKTRSKTFDIEPAVFELLIEMARNPQTTKAWKTQVSDAFADNRFFNAPPTINPKWKPLIQALMASDKERLVELTAKISTVSSANIFTNRELESLSRALSLRRLTYTIFTGEQNRFLTQLPIIQEKLVDLLRSSVGDMVHAEVYLCLRVLFCRVGNHHLAGLWPVILTELLRLFDSLVDHPVPDKSDLLQLVLSACKFLDLTLVLQTEEFQIHEWMFVTDTVDAIYPPNNWLPQAIMDRLGEIIHNPRKSSATPCIYQSPNPSAIPQANGSTRPVANGRRPLLATRRIDSIGDLEPFFSGVSLSAYESVYNSGGKVDMDAVERALERDIFDGEQ</sequence>
<evidence type="ECO:0000256" key="2">
    <source>
        <dbReference type="ARBA" id="ARBA00022448"/>
    </source>
</evidence>
<dbReference type="EMBL" id="MCGR01000008">
    <property type="protein sequence ID" value="ORY88886.1"/>
    <property type="molecule type" value="Genomic_DNA"/>
</dbReference>
<keyword evidence="4" id="KW-0333">Golgi apparatus</keyword>
<dbReference type="SUPFAM" id="SSF48371">
    <property type="entry name" value="ARM repeat"/>
    <property type="match status" value="1"/>
</dbReference>
<dbReference type="InParanoid" id="A0A1Y2FXY2"/>
<dbReference type="Pfam" id="PF24597">
    <property type="entry name" value="TPR_DOP1_M"/>
    <property type="match status" value="1"/>
</dbReference>
<dbReference type="Pfam" id="PF24598">
    <property type="entry name" value="DOP1_C"/>
    <property type="match status" value="1"/>
</dbReference>
<name>A0A1Y2FXY2_9BASI</name>
<evidence type="ECO:0000259" key="8">
    <source>
        <dbReference type="Pfam" id="PF04118"/>
    </source>
</evidence>
<accession>A0A1Y2FXY2</accession>
<keyword evidence="3" id="KW-0653">Protein transport</keyword>
<comment type="similarity">
    <text evidence="6">Belongs to the DOP1 family.</text>
</comment>
<evidence type="ECO:0000259" key="10">
    <source>
        <dbReference type="Pfam" id="PF24598"/>
    </source>
</evidence>
<dbReference type="STRING" id="106004.A0A1Y2FXY2"/>
<dbReference type="Proteomes" id="UP000193467">
    <property type="component" value="Unassembled WGS sequence"/>
</dbReference>
<gene>
    <name evidence="11" type="ORF">BCR35DRAFT_301249</name>
</gene>
<dbReference type="InterPro" id="IPR056457">
    <property type="entry name" value="DOP1_C"/>
</dbReference>
<feature type="region of interest" description="Disordered" evidence="7">
    <location>
        <begin position="1128"/>
        <end position="1147"/>
    </location>
</feature>
<evidence type="ECO:0000313" key="11">
    <source>
        <dbReference type="EMBL" id="ORY88886.1"/>
    </source>
</evidence>
<evidence type="ECO:0000256" key="3">
    <source>
        <dbReference type="ARBA" id="ARBA00022927"/>
    </source>
</evidence>
<dbReference type="PANTHER" id="PTHR14042">
    <property type="entry name" value="DOPEY-RELATED"/>
    <property type="match status" value="1"/>
</dbReference>
<reference evidence="11 12" key="1">
    <citation type="submission" date="2016-07" db="EMBL/GenBank/DDBJ databases">
        <title>Pervasive Adenine N6-methylation of Active Genes in Fungi.</title>
        <authorList>
            <consortium name="DOE Joint Genome Institute"/>
            <person name="Mondo S.J."/>
            <person name="Dannebaum R.O."/>
            <person name="Kuo R.C."/>
            <person name="Labutti K."/>
            <person name="Haridas S."/>
            <person name="Kuo A."/>
            <person name="Salamov A."/>
            <person name="Ahrendt S.R."/>
            <person name="Lipzen A."/>
            <person name="Sullivan W."/>
            <person name="Andreopoulos W.B."/>
            <person name="Clum A."/>
            <person name="Lindquist E."/>
            <person name="Daum C."/>
            <person name="Ramamoorthy G.K."/>
            <person name="Gryganskyi A."/>
            <person name="Culley D."/>
            <person name="Magnuson J.K."/>
            <person name="James T.Y."/>
            <person name="O'Malley M.A."/>
            <person name="Stajich J.E."/>
            <person name="Spatafora J.W."/>
            <person name="Visel A."/>
            <person name="Grigoriev I.V."/>
        </authorList>
    </citation>
    <scope>NUCLEOTIDE SEQUENCE [LARGE SCALE GENOMIC DNA]</scope>
    <source>
        <strain evidence="11 12">62-1032</strain>
    </source>
</reference>
<feature type="domain" description="DOP1-like middle TPR" evidence="9">
    <location>
        <begin position="361"/>
        <end position="538"/>
    </location>
</feature>
<dbReference type="GO" id="GO:0000139">
    <property type="term" value="C:Golgi membrane"/>
    <property type="evidence" value="ECO:0007669"/>
    <property type="project" value="UniProtKB-SubCell"/>
</dbReference>